<dbReference type="PANTHER" id="PTHR34835:SF81">
    <property type="entry name" value="OS06G0475900 PROTEIN"/>
    <property type="match status" value="1"/>
</dbReference>
<accession>A0A0D9VVP7</accession>
<evidence type="ECO:0000313" key="2">
    <source>
        <dbReference type="EnsemblPlants" id="LPERR03G19600.1"/>
    </source>
</evidence>
<dbReference type="AlphaFoldDB" id="A0A0D9VVP7"/>
<dbReference type="HOGENOM" id="CLU_486967_0_0_1"/>
<feature type="region of interest" description="Disordered" evidence="1">
    <location>
        <begin position="522"/>
        <end position="560"/>
    </location>
</feature>
<reference evidence="2" key="3">
    <citation type="submission" date="2015-04" db="UniProtKB">
        <authorList>
            <consortium name="EnsemblPlants"/>
        </authorList>
    </citation>
    <scope>IDENTIFICATION</scope>
</reference>
<name>A0A0D9VVP7_9ORYZ</name>
<reference evidence="2 3" key="1">
    <citation type="submission" date="2012-08" db="EMBL/GenBank/DDBJ databases">
        <title>Oryza genome evolution.</title>
        <authorList>
            <person name="Wing R.A."/>
        </authorList>
    </citation>
    <scope>NUCLEOTIDE SEQUENCE</scope>
</reference>
<reference evidence="3" key="2">
    <citation type="submission" date="2013-12" db="EMBL/GenBank/DDBJ databases">
        <authorList>
            <person name="Yu Y."/>
            <person name="Lee S."/>
            <person name="de Baynast K."/>
            <person name="Wissotski M."/>
            <person name="Liu L."/>
            <person name="Talag J."/>
            <person name="Goicoechea J."/>
            <person name="Angelova A."/>
            <person name="Jetty R."/>
            <person name="Kudrna D."/>
            <person name="Golser W."/>
            <person name="Rivera L."/>
            <person name="Zhang J."/>
            <person name="Wing R."/>
        </authorList>
    </citation>
    <scope>NUCLEOTIDE SEQUENCE</scope>
</reference>
<dbReference type="Proteomes" id="UP000032180">
    <property type="component" value="Chromosome 3"/>
</dbReference>
<feature type="compositionally biased region" description="Polar residues" evidence="1">
    <location>
        <begin position="547"/>
        <end position="560"/>
    </location>
</feature>
<evidence type="ECO:0000256" key="1">
    <source>
        <dbReference type="SAM" id="MobiDB-lite"/>
    </source>
</evidence>
<keyword evidence="3" id="KW-1185">Reference proteome</keyword>
<evidence type="ECO:0000313" key="3">
    <source>
        <dbReference type="Proteomes" id="UP000032180"/>
    </source>
</evidence>
<dbReference type="PANTHER" id="PTHR34835">
    <property type="entry name" value="OS07G0283600 PROTEIN-RELATED"/>
    <property type="match status" value="1"/>
</dbReference>
<feature type="region of interest" description="Disordered" evidence="1">
    <location>
        <begin position="26"/>
        <end position="67"/>
    </location>
</feature>
<organism evidence="2 3">
    <name type="scientific">Leersia perrieri</name>
    <dbReference type="NCBI Taxonomy" id="77586"/>
    <lineage>
        <taxon>Eukaryota</taxon>
        <taxon>Viridiplantae</taxon>
        <taxon>Streptophyta</taxon>
        <taxon>Embryophyta</taxon>
        <taxon>Tracheophyta</taxon>
        <taxon>Spermatophyta</taxon>
        <taxon>Magnoliopsida</taxon>
        <taxon>Liliopsida</taxon>
        <taxon>Poales</taxon>
        <taxon>Poaceae</taxon>
        <taxon>BOP clade</taxon>
        <taxon>Oryzoideae</taxon>
        <taxon>Oryzeae</taxon>
        <taxon>Oryzinae</taxon>
        <taxon>Leersia</taxon>
    </lineage>
</organism>
<dbReference type="STRING" id="77586.A0A0D9VVP7"/>
<dbReference type="Gramene" id="LPERR03G19600.1">
    <property type="protein sequence ID" value="LPERR03G19600.1"/>
    <property type="gene ID" value="LPERR03G19600"/>
</dbReference>
<sequence>MKTAGRMPKKVKRIVLADSQNSCEISLSPPQAGAGADAVKEHAQFEPSRRGRGGKRKRQAQDHPLGDARIVQPKVDLKNSGIITRCSPKLVMDAIKALSPAQRRRVERLGFKKLPGMKIESLEQPELARWLMDKTEPQTMWLNVGNDKVIRITPRVIDIVLGTGFGSKDLITPEKAVMSKSLKKLHDDLGIPHNAKITTDRLVQELKARENDPEAPSTNFYIRSKDAWIGYNLDFVATIDWSNAVFTALKDSVTHWHDLKNTPQNDQPKINACTVALVLLYIDQLETMLPTGVDPLYTPRINLYNKALVDSIVNADKDLGSDEPYPYGHLPDILGEQVAGLSADDRIDIIRVISEFDRQAKESAQQISQAICMVQIKQANACDRIVQMINSIKVRQSSGDHQQQIILSTDVEIHPSLPNLTSQQDLGIQSESIETPSSQPVDVVTPFTKSSTTPSLRCSASAKLQPMERTISSSNVIEDVLDDSFVANIQSLSIGGAVGTVSEVLQATIGSTVPVFEHCQLSADGHTPDNSVREHPPHTNDPVDIQKPTTCENIPNRQTV</sequence>
<feature type="compositionally biased region" description="Basic and acidic residues" evidence="1">
    <location>
        <begin position="38"/>
        <end position="49"/>
    </location>
</feature>
<protein>
    <submittedName>
        <fullName evidence="2">Uncharacterized protein</fullName>
    </submittedName>
</protein>
<proteinExistence type="predicted"/>
<dbReference type="EnsemblPlants" id="LPERR03G19600.1">
    <property type="protein sequence ID" value="LPERR03G19600.1"/>
    <property type="gene ID" value="LPERR03G19600"/>
</dbReference>